<name>A0ABC8U7T7_9AQUA</name>
<dbReference type="AlphaFoldDB" id="A0ABC8U7T7"/>
<evidence type="ECO:0000313" key="2">
    <source>
        <dbReference type="Proteomes" id="UP001642360"/>
    </source>
</evidence>
<comment type="caution">
    <text evidence="1">The sequence shown here is derived from an EMBL/GenBank/DDBJ whole genome shotgun (WGS) entry which is preliminary data.</text>
</comment>
<organism evidence="1 2">
    <name type="scientific">Ilex paraguariensis</name>
    <name type="common">yerba mate</name>
    <dbReference type="NCBI Taxonomy" id="185542"/>
    <lineage>
        <taxon>Eukaryota</taxon>
        <taxon>Viridiplantae</taxon>
        <taxon>Streptophyta</taxon>
        <taxon>Embryophyta</taxon>
        <taxon>Tracheophyta</taxon>
        <taxon>Spermatophyta</taxon>
        <taxon>Magnoliopsida</taxon>
        <taxon>eudicotyledons</taxon>
        <taxon>Gunneridae</taxon>
        <taxon>Pentapetalae</taxon>
        <taxon>asterids</taxon>
        <taxon>campanulids</taxon>
        <taxon>Aquifoliales</taxon>
        <taxon>Aquifoliaceae</taxon>
        <taxon>Ilex</taxon>
    </lineage>
</organism>
<dbReference type="Proteomes" id="UP001642360">
    <property type="component" value="Unassembled WGS sequence"/>
</dbReference>
<evidence type="ECO:0000313" key="1">
    <source>
        <dbReference type="EMBL" id="CAK9177834.1"/>
    </source>
</evidence>
<accession>A0ABC8U7T7</accession>
<dbReference type="EMBL" id="CAUOFW020007168">
    <property type="protein sequence ID" value="CAK9177834.1"/>
    <property type="molecule type" value="Genomic_DNA"/>
</dbReference>
<proteinExistence type="predicted"/>
<sequence>MLVAYNPHGVKKIAGTESVAAASSYLVEMAACLDALWWAVREGWTSWCGIRHSATSTRSPGTTSSG</sequence>
<protein>
    <submittedName>
        <fullName evidence="1">Uncharacterized protein</fullName>
    </submittedName>
</protein>
<keyword evidence="2" id="KW-1185">Reference proteome</keyword>
<reference evidence="1 2" key="1">
    <citation type="submission" date="2024-02" db="EMBL/GenBank/DDBJ databases">
        <authorList>
            <person name="Vignale AGUSTIN F."/>
            <person name="Sosa J E."/>
            <person name="Modenutti C."/>
        </authorList>
    </citation>
    <scope>NUCLEOTIDE SEQUENCE [LARGE SCALE GENOMIC DNA]</scope>
</reference>
<gene>
    <name evidence="1" type="ORF">ILEXP_LOCUS47752</name>
</gene>